<feature type="domain" description="ER-bound oxygenase mpaB/mpaB'/Rubber oxygenase catalytic" evidence="1">
    <location>
        <begin position="139"/>
        <end position="362"/>
    </location>
</feature>
<gene>
    <name evidence="2" type="ORF">GCM10009547_11210</name>
</gene>
<keyword evidence="3" id="KW-1185">Reference proteome</keyword>
<dbReference type="InterPro" id="IPR018713">
    <property type="entry name" value="MPAB/Lcp_cat_dom"/>
</dbReference>
<sequence>MPAAAATAARPTGVTASLPGRISLASEAFSAAIEFLLPDLRRDCVDGAPPEELDRLLAGYSRGDDTADALVAAMRVDKALRQQFEQALTGGVETLAAAAPVIRDFFATVDTVPDWIEEEKVALGVRTQRRIDGLTSAGAGFAMGFQLAAILPNSSKAMSTNARAVENAGRRLAETGRIALDLNDPNGRGRFGAGTISSTRLRILHASVRRYLNNRPDWDHGFYGTPISASDNLGASLVGCAIVQAARRAGYRFSDEELEGTAHLVGLFAYRQGVPVDLIPRTHEEQLRAFYIFLRTARGTADRDAIATLMPPLTRIEVEGLPPVARTAIRHLYNAYGRRIFGPELCDATGIPDSPLRHALPLVGLAIRPYEAVRVRSKRVDRLTHRAADLMWQRVMPLLYSDEATYDADHVAKVVKA</sequence>
<evidence type="ECO:0000259" key="1">
    <source>
        <dbReference type="Pfam" id="PF09995"/>
    </source>
</evidence>
<accession>A0ABN1GGC7</accession>
<dbReference type="Proteomes" id="UP001500957">
    <property type="component" value="Unassembled WGS sequence"/>
</dbReference>
<evidence type="ECO:0000313" key="3">
    <source>
        <dbReference type="Proteomes" id="UP001500957"/>
    </source>
</evidence>
<name>A0ABN1GGC7_9ACTN</name>
<organism evidence="2 3">
    <name type="scientific">Sporichthya brevicatena</name>
    <dbReference type="NCBI Taxonomy" id="171442"/>
    <lineage>
        <taxon>Bacteria</taxon>
        <taxon>Bacillati</taxon>
        <taxon>Actinomycetota</taxon>
        <taxon>Actinomycetes</taxon>
        <taxon>Sporichthyales</taxon>
        <taxon>Sporichthyaceae</taxon>
        <taxon>Sporichthya</taxon>
    </lineage>
</organism>
<dbReference type="PANTHER" id="PTHR37539:SF1">
    <property type="entry name" value="ER-BOUND OXYGENASE MPAB_MPAB'_RUBBER OXYGENASE CATALYTIC DOMAIN-CONTAINING PROTEIN"/>
    <property type="match status" value="1"/>
</dbReference>
<proteinExistence type="predicted"/>
<dbReference type="PANTHER" id="PTHR37539">
    <property type="entry name" value="SECRETED PROTEIN-RELATED"/>
    <property type="match status" value="1"/>
</dbReference>
<protein>
    <recommendedName>
        <fullName evidence="1">ER-bound oxygenase mpaB/mpaB'/Rubber oxygenase catalytic domain-containing protein</fullName>
    </recommendedName>
</protein>
<comment type="caution">
    <text evidence="2">The sequence shown here is derived from an EMBL/GenBank/DDBJ whole genome shotgun (WGS) entry which is preliminary data.</text>
</comment>
<dbReference type="EMBL" id="BAAAHE010000008">
    <property type="protein sequence ID" value="GAA0610934.1"/>
    <property type="molecule type" value="Genomic_DNA"/>
</dbReference>
<evidence type="ECO:0000313" key="2">
    <source>
        <dbReference type="EMBL" id="GAA0610934.1"/>
    </source>
</evidence>
<dbReference type="RefSeq" id="WP_344602499.1">
    <property type="nucleotide sequence ID" value="NZ_BAAAHE010000008.1"/>
</dbReference>
<reference evidence="2 3" key="1">
    <citation type="journal article" date="2019" name="Int. J. Syst. Evol. Microbiol.">
        <title>The Global Catalogue of Microorganisms (GCM) 10K type strain sequencing project: providing services to taxonomists for standard genome sequencing and annotation.</title>
        <authorList>
            <consortium name="The Broad Institute Genomics Platform"/>
            <consortium name="The Broad Institute Genome Sequencing Center for Infectious Disease"/>
            <person name="Wu L."/>
            <person name="Ma J."/>
        </authorList>
    </citation>
    <scope>NUCLEOTIDE SEQUENCE [LARGE SCALE GENOMIC DNA]</scope>
    <source>
        <strain evidence="2 3">JCM 10671</strain>
    </source>
</reference>
<dbReference type="InterPro" id="IPR037473">
    <property type="entry name" value="Lcp-like"/>
</dbReference>
<dbReference type="Pfam" id="PF09995">
    <property type="entry name" value="MPAB_Lcp_cat"/>
    <property type="match status" value="1"/>
</dbReference>